<dbReference type="PANTHER" id="PTHR37314:SF4">
    <property type="entry name" value="UPF0700 TRANSMEMBRANE PROTEIN YOAK"/>
    <property type="match status" value="1"/>
</dbReference>
<dbReference type="Pfam" id="PF06912">
    <property type="entry name" value="DUF1275"/>
    <property type="match status" value="1"/>
</dbReference>
<dbReference type="InterPro" id="IPR010699">
    <property type="entry name" value="DUF1275"/>
</dbReference>
<proteinExistence type="predicted"/>
<sequence length="214" mass="22109">MQRFTPGQRRFAFAVAGLAGFVDITGFLQLDGYFVSFMTGNTTLLARDLAGGMQRVAVPALLIAGFVIGVTLGTLVGDRWAARRKVVVTAMVTACLVCAALARLADQSEISLGLLVIAMGALNIVMSANRANPVGLTYMTGALVRTGQLLAERIGGDRSANPLAFAGLWASLLTGAVCGALVGMNWGTASLWIAAGGAGTLCFAATRMRARVPG</sequence>
<dbReference type="Proteomes" id="UP000254101">
    <property type="component" value="Unassembled WGS sequence"/>
</dbReference>
<keyword evidence="1" id="KW-0812">Transmembrane</keyword>
<feature type="transmembrane region" description="Helical" evidence="1">
    <location>
        <begin position="189"/>
        <end position="206"/>
    </location>
</feature>
<comment type="caution">
    <text evidence="2">The sequence shown here is derived from an EMBL/GenBank/DDBJ whole genome shotgun (WGS) entry which is preliminary data.</text>
</comment>
<feature type="transmembrane region" description="Helical" evidence="1">
    <location>
        <begin position="56"/>
        <end position="77"/>
    </location>
</feature>
<dbReference type="OrthoDB" id="885342at2"/>
<evidence type="ECO:0000256" key="1">
    <source>
        <dbReference type="SAM" id="Phobius"/>
    </source>
</evidence>
<evidence type="ECO:0000313" key="3">
    <source>
        <dbReference type="Proteomes" id="UP000254101"/>
    </source>
</evidence>
<feature type="transmembrane region" description="Helical" evidence="1">
    <location>
        <begin position="163"/>
        <end position="183"/>
    </location>
</feature>
<feature type="transmembrane region" description="Helical" evidence="1">
    <location>
        <begin position="86"/>
        <end position="104"/>
    </location>
</feature>
<keyword evidence="1" id="KW-1133">Transmembrane helix</keyword>
<keyword evidence="3" id="KW-1185">Reference proteome</keyword>
<dbReference type="PANTHER" id="PTHR37314">
    <property type="entry name" value="SLR0142 PROTEIN"/>
    <property type="match status" value="1"/>
</dbReference>
<gene>
    <name evidence="2" type="ORF">DL238_03110</name>
</gene>
<dbReference type="EMBL" id="QRBB01000001">
    <property type="protein sequence ID" value="RDS76692.1"/>
    <property type="molecule type" value="Genomic_DNA"/>
</dbReference>
<name>A0A395LII4_9SPHN</name>
<evidence type="ECO:0000313" key="2">
    <source>
        <dbReference type="EMBL" id="RDS76692.1"/>
    </source>
</evidence>
<feature type="transmembrane region" description="Helical" evidence="1">
    <location>
        <begin position="110"/>
        <end position="129"/>
    </location>
</feature>
<accession>A0A395LII4</accession>
<protein>
    <submittedName>
        <fullName evidence="2">DUF1275 domain-containing protein</fullName>
    </submittedName>
</protein>
<feature type="transmembrane region" description="Helical" evidence="1">
    <location>
        <begin position="12"/>
        <end position="36"/>
    </location>
</feature>
<reference evidence="2 3" key="1">
    <citation type="submission" date="2018-07" db="EMBL/GenBank/DDBJ databases">
        <title>Erythrobacter nanhaiensis sp. nov., a novel member of the genus Erythrobacter isolated from the South China Sea.</title>
        <authorList>
            <person name="Chen X."/>
            <person name="Liu J."/>
        </authorList>
    </citation>
    <scope>NUCLEOTIDE SEQUENCE [LARGE SCALE GENOMIC DNA]</scope>
    <source>
        <strain evidence="2 3">S-5</strain>
    </source>
</reference>
<dbReference type="RefSeq" id="WP_115490917.1">
    <property type="nucleotide sequence ID" value="NZ_JACHWW010000001.1"/>
</dbReference>
<organism evidence="2 3">
    <name type="scientific">Alteriqipengyuania lutimaris</name>
    <dbReference type="NCBI Taxonomy" id="1538146"/>
    <lineage>
        <taxon>Bacteria</taxon>
        <taxon>Pseudomonadati</taxon>
        <taxon>Pseudomonadota</taxon>
        <taxon>Alphaproteobacteria</taxon>
        <taxon>Sphingomonadales</taxon>
        <taxon>Erythrobacteraceae</taxon>
        <taxon>Alteriqipengyuania</taxon>
    </lineage>
</organism>
<dbReference type="AlphaFoldDB" id="A0A395LII4"/>
<keyword evidence="1" id="KW-0472">Membrane</keyword>